<dbReference type="Pfam" id="PF17755">
    <property type="entry name" value="UvrA_DNA-bind"/>
    <property type="match status" value="1"/>
</dbReference>
<accession>A0A0G0QFK5</accession>
<evidence type="ECO:0000256" key="4">
    <source>
        <dbReference type="ARBA" id="ARBA00022737"/>
    </source>
</evidence>
<keyword evidence="10" id="KW-0067">ATP-binding</keyword>
<dbReference type="NCBIfam" id="TIGR00630">
    <property type="entry name" value="uvra"/>
    <property type="match status" value="1"/>
</dbReference>
<keyword evidence="3" id="KW-0479">Metal-binding</keyword>
<evidence type="ECO:0000256" key="2">
    <source>
        <dbReference type="ARBA" id="ARBA00022490"/>
    </source>
</evidence>
<dbReference type="GO" id="GO:0008270">
    <property type="term" value="F:zinc ion binding"/>
    <property type="evidence" value="ECO:0007669"/>
    <property type="project" value="UniProtKB-KW"/>
</dbReference>
<keyword evidence="6" id="KW-0227">DNA damage</keyword>
<comment type="caution">
    <text evidence="18">The sequence shown here is derived from an EMBL/GenBank/DDBJ whole genome shotgun (WGS) entry which is preliminary data.</text>
</comment>
<dbReference type="Gene3D" id="3.40.50.300">
    <property type="entry name" value="P-loop containing nucleotide triphosphate hydrolases"/>
    <property type="match status" value="3"/>
</dbReference>
<evidence type="ECO:0000256" key="15">
    <source>
        <dbReference type="ARBA" id="ARBA00039316"/>
    </source>
</evidence>
<dbReference type="GO" id="GO:0003677">
    <property type="term" value="F:DNA binding"/>
    <property type="evidence" value="ECO:0007669"/>
    <property type="project" value="UniProtKB-KW"/>
</dbReference>
<keyword evidence="8" id="KW-0863">Zinc-finger</keyword>
<dbReference type="Gene3D" id="1.20.1580.10">
    <property type="entry name" value="ABC transporter ATPase like domain"/>
    <property type="match status" value="3"/>
</dbReference>
<gene>
    <name evidence="18" type="ORF">UT24_C0012G0144</name>
</gene>
<keyword evidence="13" id="KW-0234">DNA repair</keyword>
<dbReference type="Pfam" id="PF17760">
    <property type="entry name" value="UvrA_inter"/>
    <property type="match status" value="1"/>
</dbReference>
<evidence type="ECO:0000256" key="8">
    <source>
        <dbReference type="ARBA" id="ARBA00022771"/>
    </source>
</evidence>
<dbReference type="CDD" id="cd03270">
    <property type="entry name" value="ABC_UvrA_I"/>
    <property type="match status" value="1"/>
</dbReference>
<evidence type="ECO:0000256" key="10">
    <source>
        <dbReference type="ARBA" id="ARBA00022840"/>
    </source>
</evidence>
<evidence type="ECO:0000256" key="9">
    <source>
        <dbReference type="ARBA" id="ARBA00022833"/>
    </source>
</evidence>
<dbReference type="GO" id="GO:0006289">
    <property type="term" value="P:nucleotide-excision repair"/>
    <property type="evidence" value="ECO:0007669"/>
    <property type="project" value="InterPro"/>
</dbReference>
<dbReference type="InterPro" id="IPR041552">
    <property type="entry name" value="UvrA_DNA-bd"/>
</dbReference>
<comment type="subcellular location">
    <subcellularLocation>
        <location evidence="1">Cytoplasm</location>
    </subcellularLocation>
</comment>
<evidence type="ECO:0000256" key="7">
    <source>
        <dbReference type="ARBA" id="ARBA00022769"/>
    </source>
</evidence>
<evidence type="ECO:0000256" key="6">
    <source>
        <dbReference type="ARBA" id="ARBA00022763"/>
    </source>
</evidence>
<dbReference type="Gene3D" id="3.30.190.20">
    <property type="match status" value="1"/>
</dbReference>
<dbReference type="GO" id="GO:0005524">
    <property type="term" value="F:ATP binding"/>
    <property type="evidence" value="ECO:0007669"/>
    <property type="project" value="UniProtKB-KW"/>
</dbReference>
<name>A0A0G0QFK5_9BACT</name>
<dbReference type="EMBL" id="LBWB01000012">
    <property type="protein sequence ID" value="KKR00522.1"/>
    <property type="molecule type" value="Genomic_DNA"/>
</dbReference>
<evidence type="ECO:0000256" key="14">
    <source>
        <dbReference type="ARBA" id="ARBA00038000"/>
    </source>
</evidence>
<evidence type="ECO:0000256" key="12">
    <source>
        <dbReference type="ARBA" id="ARBA00023125"/>
    </source>
</evidence>
<comment type="similarity">
    <text evidence="14">Belongs to the ABC transporter superfamily. UvrA family.</text>
</comment>
<keyword evidence="9" id="KW-0862">Zinc</keyword>
<evidence type="ECO:0000313" key="18">
    <source>
        <dbReference type="EMBL" id="KKR00522.1"/>
    </source>
</evidence>
<dbReference type="InterPro" id="IPR003439">
    <property type="entry name" value="ABC_transporter-like_ATP-bd"/>
</dbReference>
<dbReference type="InterPro" id="IPR017871">
    <property type="entry name" value="ABC_transporter-like_CS"/>
</dbReference>
<dbReference type="InterPro" id="IPR041102">
    <property type="entry name" value="UvrA_inter"/>
</dbReference>
<evidence type="ECO:0000256" key="11">
    <source>
        <dbReference type="ARBA" id="ARBA00022881"/>
    </source>
</evidence>
<feature type="domain" description="ABC transporter" evidence="17">
    <location>
        <begin position="653"/>
        <end position="976"/>
    </location>
</feature>
<evidence type="ECO:0000313" key="19">
    <source>
        <dbReference type="Proteomes" id="UP000033881"/>
    </source>
</evidence>
<evidence type="ECO:0000256" key="5">
    <source>
        <dbReference type="ARBA" id="ARBA00022741"/>
    </source>
</evidence>
<sequence length="985" mass="109590">MENTIRIRGARQHNLKNISVDIPKNKLVVFTGVSGSGKSSLAFDTIYAEGQRRYVESLSTYARQFLGIMEKPDVDLIEGLSPAISIDQKTTSKNPRSTVGTVTEIYDYLRLLFARIGHPHCPVCGREISYQSLDEILASVLNLLKVTLKNKRMGRFIILSPVVIDKKGEFSSLFDNLKAKGFRQVRVDGYVKDLTEDFVLIKTNKHTIEVLVDKISLSSKDLKNNIFLENLKSRLSDSLEKALNLSEGNVIVSEVLDESFEMPETPKKFKDHLFSEQFACPIDNIQIPEIEPRTFSFNSPHGACPGCNGIGRILKVDKDRIFSEEISITEGGIMPFSNIFEHNTWYSRLILTVCRENSIDPRIPIKHLTQEQCNLLLFGTGDREYKVEGTNRFGRFTHIYEVFLGIIPELEARHASTESDYVRLEIEKYMRETPCPECKGTRLKKEALGVTIDNLSIAQVSSFSITEGLSFIDGLINESTLSSREKEIGKLILKEIKERLNFLLSVGLNYLTLERAAGSLSGGEAQRIRLASQIGSGLTGVLYVLDEPTIGLHQRDNKRLIDTLQKLKDLGNTVVVVEHDAQTIKSADHVIDFGPGAGKFGGEVVAEGTPSEITDNSKSLTGQYLSGKRKIEIQSTSKITEGTERNLFRSQFTDHSSLTLFGCSQYNLKNIDVTFPLGKFVVITGVSGSGKSTLLVDTLYPSLQNKLYSRFRGDVGLHKNMAGEENVDKVILIDQSPIGRTPRSNPVTYTKVFDLIRDVFSQTKEARSLGFKKGRFSFNVKGGRCEACEGQGQTKIEMQFMSDIWVVCDVCQGKRYNAQTLEVTYRGKNIAEVLGLTVSEAVDFFHTHLPIVSKLEVIEEVGLGYIELGQSATTLSGGEAQRVKLATELMKKATGKTVYILDEPTTGLHFADVEKLLKVLKLLVAKGNSVFIIEHNLDVIQNADWIIDLGPEGGEEGGYVVAQGTAKSVKMEKESYTGRFLSTER</sequence>
<dbReference type="PROSITE" id="PS00211">
    <property type="entry name" value="ABC_TRANSPORTER_1"/>
    <property type="match status" value="2"/>
</dbReference>
<evidence type="ECO:0000256" key="3">
    <source>
        <dbReference type="ARBA" id="ARBA00022723"/>
    </source>
</evidence>
<keyword evidence="5" id="KW-0547">Nucleotide-binding</keyword>
<keyword evidence="11" id="KW-0267">Excision nuclease</keyword>
<reference evidence="18 19" key="1">
    <citation type="journal article" date="2015" name="Nature">
        <title>rRNA introns, odd ribosomes, and small enigmatic genomes across a large radiation of phyla.</title>
        <authorList>
            <person name="Brown C.T."/>
            <person name="Hug L.A."/>
            <person name="Thomas B.C."/>
            <person name="Sharon I."/>
            <person name="Castelle C.J."/>
            <person name="Singh A."/>
            <person name="Wilkins M.J."/>
            <person name="Williams K.H."/>
            <person name="Banfield J.F."/>
        </authorList>
    </citation>
    <scope>NUCLEOTIDE SEQUENCE [LARGE SCALE GENOMIC DNA]</scope>
</reference>
<dbReference type="GO" id="GO:0005737">
    <property type="term" value="C:cytoplasm"/>
    <property type="evidence" value="ECO:0007669"/>
    <property type="project" value="UniProtKB-SubCell"/>
</dbReference>
<evidence type="ECO:0000256" key="1">
    <source>
        <dbReference type="ARBA" id="ARBA00004496"/>
    </source>
</evidence>
<keyword evidence="12" id="KW-0238">DNA-binding</keyword>
<organism evidence="18 19">
    <name type="scientific">Candidatus Woesebacteria bacterium GW2011_GWB1_39_12</name>
    <dbReference type="NCBI Taxonomy" id="1618574"/>
    <lineage>
        <taxon>Bacteria</taxon>
        <taxon>Candidatus Woeseibacteriota</taxon>
    </lineage>
</organism>
<dbReference type="PANTHER" id="PTHR43152">
    <property type="entry name" value="UVRABC SYSTEM PROTEIN A"/>
    <property type="match status" value="1"/>
</dbReference>
<evidence type="ECO:0000256" key="16">
    <source>
        <dbReference type="ARBA" id="ARBA00042156"/>
    </source>
</evidence>
<dbReference type="SUPFAM" id="SSF52540">
    <property type="entry name" value="P-loop containing nucleoside triphosphate hydrolases"/>
    <property type="match status" value="2"/>
</dbReference>
<dbReference type="AlphaFoldDB" id="A0A0G0QFK5"/>
<feature type="domain" description="ABC transporter" evidence="17">
    <location>
        <begin position="394"/>
        <end position="620"/>
    </location>
</feature>
<dbReference type="PANTHER" id="PTHR43152:SF3">
    <property type="entry name" value="UVRABC SYSTEM PROTEIN A"/>
    <property type="match status" value="1"/>
</dbReference>
<dbReference type="Gene3D" id="1.10.8.280">
    <property type="entry name" value="ABC transporter ATPase domain-like"/>
    <property type="match status" value="1"/>
</dbReference>
<dbReference type="InterPro" id="IPR004602">
    <property type="entry name" value="UvrA"/>
</dbReference>
<protein>
    <recommendedName>
        <fullName evidence="15">UvrABC system protein A</fullName>
    </recommendedName>
    <alternativeName>
        <fullName evidence="16">Excinuclease ABC subunit A</fullName>
    </alternativeName>
</protein>
<dbReference type="NCBIfam" id="NF001503">
    <property type="entry name" value="PRK00349.1"/>
    <property type="match status" value="1"/>
</dbReference>
<dbReference type="InterPro" id="IPR027417">
    <property type="entry name" value="P-loop_NTPase"/>
</dbReference>
<keyword evidence="4" id="KW-0677">Repeat</keyword>
<keyword evidence="7" id="KW-0228">DNA excision</keyword>
<dbReference type="GO" id="GO:0016887">
    <property type="term" value="F:ATP hydrolysis activity"/>
    <property type="evidence" value="ECO:0007669"/>
    <property type="project" value="InterPro"/>
</dbReference>
<dbReference type="GO" id="GO:0004518">
    <property type="term" value="F:nuclease activity"/>
    <property type="evidence" value="ECO:0007669"/>
    <property type="project" value="UniProtKB-KW"/>
</dbReference>
<keyword evidence="2" id="KW-0963">Cytoplasm</keyword>
<dbReference type="STRING" id="1618574.UT24_C0012G0144"/>
<dbReference type="Proteomes" id="UP000033881">
    <property type="component" value="Unassembled WGS sequence"/>
</dbReference>
<dbReference type="PATRIC" id="fig|1618574.4.peg.1079"/>
<evidence type="ECO:0000259" key="17">
    <source>
        <dbReference type="PROSITE" id="PS50893"/>
    </source>
</evidence>
<dbReference type="GO" id="GO:0009380">
    <property type="term" value="C:excinuclease repair complex"/>
    <property type="evidence" value="ECO:0007669"/>
    <property type="project" value="InterPro"/>
</dbReference>
<evidence type="ECO:0000256" key="13">
    <source>
        <dbReference type="ARBA" id="ARBA00023204"/>
    </source>
</evidence>
<dbReference type="PROSITE" id="PS50893">
    <property type="entry name" value="ABC_TRANSPORTER_2"/>
    <property type="match status" value="2"/>
</dbReference>
<proteinExistence type="inferred from homology"/>